<keyword evidence="2" id="KW-1133">Transmembrane helix</keyword>
<dbReference type="EMBL" id="JABTTQ020003311">
    <property type="protein sequence ID" value="KAK6118622.1"/>
    <property type="molecule type" value="Genomic_DNA"/>
</dbReference>
<evidence type="ECO:0000313" key="4">
    <source>
        <dbReference type="Proteomes" id="UP001318860"/>
    </source>
</evidence>
<evidence type="ECO:0000256" key="2">
    <source>
        <dbReference type="SAM" id="Phobius"/>
    </source>
</evidence>
<dbReference type="PANTHER" id="PTHR31414:SF18">
    <property type="entry name" value="TRANSMEMBRANE PROTEIN-RELATED"/>
    <property type="match status" value="1"/>
</dbReference>
<feature type="transmembrane region" description="Helical" evidence="2">
    <location>
        <begin position="219"/>
        <end position="244"/>
    </location>
</feature>
<evidence type="ECO:0008006" key="5">
    <source>
        <dbReference type="Google" id="ProtNLM"/>
    </source>
</evidence>
<feature type="transmembrane region" description="Helical" evidence="2">
    <location>
        <begin position="109"/>
        <end position="133"/>
    </location>
</feature>
<gene>
    <name evidence="3" type="ORF">DH2020_047614</name>
</gene>
<dbReference type="Proteomes" id="UP001318860">
    <property type="component" value="Unassembled WGS sequence"/>
</dbReference>
<accession>A0ABR0U883</accession>
<proteinExistence type="predicted"/>
<evidence type="ECO:0000313" key="3">
    <source>
        <dbReference type="EMBL" id="KAK6118622.1"/>
    </source>
</evidence>
<feature type="compositionally biased region" description="Polar residues" evidence="1">
    <location>
        <begin position="475"/>
        <end position="489"/>
    </location>
</feature>
<evidence type="ECO:0000256" key="1">
    <source>
        <dbReference type="SAM" id="MobiDB-lite"/>
    </source>
</evidence>
<name>A0ABR0U883_REHGL</name>
<reference evidence="3 4" key="1">
    <citation type="journal article" date="2021" name="Comput. Struct. Biotechnol. J.">
        <title>De novo genome assembly of the potent medicinal plant Rehmannia glutinosa using nanopore technology.</title>
        <authorList>
            <person name="Ma L."/>
            <person name="Dong C."/>
            <person name="Song C."/>
            <person name="Wang X."/>
            <person name="Zheng X."/>
            <person name="Niu Y."/>
            <person name="Chen S."/>
            <person name="Feng W."/>
        </authorList>
    </citation>
    <scope>NUCLEOTIDE SEQUENCE [LARGE SCALE GENOMIC DNA]</scope>
    <source>
        <strain evidence="3">DH-2019</strain>
    </source>
</reference>
<keyword evidence="2" id="KW-0472">Membrane</keyword>
<protein>
    <recommendedName>
        <fullName evidence="5">Transmembrane protein</fullName>
    </recommendedName>
</protein>
<dbReference type="PANTHER" id="PTHR31414">
    <property type="entry name" value="TRANSMEMBRANE PROTEIN DDB_G0292058"/>
    <property type="match status" value="1"/>
</dbReference>
<keyword evidence="2" id="KW-0812">Transmembrane</keyword>
<sequence length="489" mass="53470">MALNFTHLAALPSTSESGRFLAETNNVSGSSRRSDDNTVRVDPLDDLNKYRGGYDITNKHYWSVSIHGYIIAVIWVLCGVGYGVFLLVKSTFMSSRKLKKKKRSPCHKQCYVQPLVFAILFTLLAITGSGLVLGGNAKFHSRAKTVIDIIIDTADEASVTIHNTTGAMKEMSLSLGDVDATSQATSFLTSTSRRLDAQAADIERQASTNRRRIDLGLRIVYIITTVTISLTLVAVIALLVLGILKFQRSLQVFAGDTCTALESFQQDPYNNSLSSILPCDELLSAKSVLGDVSAGIYDLVNEVNTNISTSYGNIVQICNPFSPPPTHEYQPWNCPSTSIRIGDIPQVLRMLACPDSEGTTCNGGILISATYYNTVEAYSTSIQRLLDVYPGMESLVECETVKDAFLEILQKHCSPLKRYVRMVWAALVFLAVVMVALVVVWTVTVHHNKNHHSLLDGSVKPHSSASTEDMLESGTAKTTNGDSKQTLDI</sequence>
<comment type="caution">
    <text evidence="3">The sequence shown here is derived from an EMBL/GenBank/DDBJ whole genome shotgun (WGS) entry which is preliminary data.</text>
</comment>
<organism evidence="3 4">
    <name type="scientific">Rehmannia glutinosa</name>
    <name type="common">Chinese foxglove</name>
    <dbReference type="NCBI Taxonomy" id="99300"/>
    <lineage>
        <taxon>Eukaryota</taxon>
        <taxon>Viridiplantae</taxon>
        <taxon>Streptophyta</taxon>
        <taxon>Embryophyta</taxon>
        <taxon>Tracheophyta</taxon>
        <taxon>Spermatophyta</taxon>
        <taxon>Magnoliopsida</taxon>
        <taxon>eudicotyledons</taxon>
        <taxon>Gunneridae</taxon>
        <taxon>Pentapetalae</taxon>
        <taxon>asterids</taxon>
        <taxon>lamiids</taxon>
        <taxon>Lamiales</taxon>
        <taxon>Orobanchaceae</taxon>
        <taxon>Rehmannieae</taxon>
        <taxon>Rehmannia</taxon>
    </lineage>
</organism>
<feature type="transmembrane region" description="Helical" evidence="2">
    <location>
        <begin position="66"/>
        <end position="88"/>
    </location>
</feature>
<feature type="transmembrane region" description="Helical" evidence="2">
    <location>
        <begin position="419"/>
        <end position="443"/>
    </location>
</feature>
<keyword evidence="4" id="KW-1185">Reference proteome</keyword>
<feature type="region of interest" description="Disordered" evidence="1">
    <location>
        <begin position="456"/>
        <end position="489"/>
    </location>
</feature>
<dbReference type="InterPro" id="IPR040283">
    <property type="entry name" value="DDB_G0292058-like"/>
</dbReference>